<organism evidence="1 2">
    <name type="scientific">Caenorhabditis auriculariae</name>
    <dbReference type="NCBI Taxonomy" id="2777116"/>
    <lineage>
        <taxon>Eukaryota</taxon>
        <taxon>Metazoa</taxon>
        <taxon>Ecdysozoa</taxon>
        <taxon>Nematoda</taxon>
        <taxon>Chromadorea</taxon>
        <taxon>Rhabditida</taxon>
        <taxon>Rhabditina</taxon>
        <taxon>Rhabditomorpha</taxon>
        <taxon>Rhabditoidea</taxon>
        <taxon>Rhabditidae</taxon>
        <taxon>Peloderinae</taxon>
        <taxon>Caenorhabditis</taxon>
    </lineage>
</organism>
<evidence type="ECO:0000313" key="1">
    <source>
        <dbReference type="EMBL" id="CAD6200368.1"/>
    </source>
</evidence>
<gene>
    <name evidence="1" type="ORF">CAUJ_LOCUS16263</name>
</gene>
<evidence type="ECO:0000313" key="2">
    <source>
        <dbReference type="Proteomes" id="UP000835052"/>
    </source>
</evidence>
<dbReference type="EMBL" id="CAJGYM010000396">
    <property type="protein sequence ID" value="CAD6200368.1"/>
    <property type="molecule type" value="Genomic_DNA"/>
</dbReference>
<feature type="non-terminal residue" evidence="1">
    <location>
        <position position="1"/>
    </location>
</feature>
<reference evidence="1" key="1">
    <citation type="submission" date="2020-10" db="EMBL/GenBank/DDBJ databases">
        <authorList>
            <person name="Kikuchi T."/>
        </authorList>
    </citation>
    <scope>NUCLEOTIDE SEQUENCE</scope>
    <source>
        <strain evidence="1">NKZ352</strain>
    </source>
</reference>
<dbReference type="AlphaFoldDB" id="A0A8S1HW79"/>
<sequence length="87" mass="9106">MLSDLKGGGTRGSVCEGRWGIKHRSLKEGGCAERLLGEFARRAAAYSKDRSALSEQGLLSLDGEEAHIALFGEEPPCSDGSGGRNAA</sequence>
<accession>A0A8S1HW79</accession>
<keyword evidence="2" id="KW-1185">Reference proteome</keyword>
<name>A0A8S1HW79_9PELO</name>
<comment type="caution">
    <text evidence="1">The sequence shown here is derived from an EMBL/GenBank/DDBJ whole genome shotgun (WGS) entry which is preliminary data.</text>
</comment>
<protein>
    <submittedName>
        <fullName evidence="1">Uncharacterized protein</fullName>
    </submittedName>
</protein>
<proteinExistence type="predicted"/>
<dbReference type="Proteomes" id="UP000835052">
    <property type="component" value="Unassembled WGS sequence"/>
</dbReference>